<accession>A0A212JWT3</accession>
<protein>
    <recommendedName>
        <fullName evidence="2">ATPase AAA-type core domain-containing protein</fullName>
    </recommendedName>
</protein>
<dbReference type="InterPro" id="IPR027417">
    <property type="entry name" value="P-loop_NTPase"/>
</dbReference>
<evidence type="ECO:0008006" key="2">
    <source>
        <dbReference type="Google" id="ProtNLM"/>
    </source>
</evidence>
<dbReference type="SUPFAM" id="SSF52540">
    <property type="entry name" value="P-loop containing nucleoside triphosphate hydrolases"/>
    <property type="match status" value="1"/>
</dbReference>
<evidence type="ECO:0000313" key="1">
    <source>
        <dbReference type="EMBL" id="SBW03812.1"/>
    </source>
</evidence>
<gene>
    <name evidence="1" type="ORF">KL86DYS2_12502</name>
</gene>
<organism evidence="1">
    <name type="scientific">uncultured Dysgonomonas sp</name>
    <dbReference type="NCBI Taxonomy" id="206096"/>
    <lineage>
        <taxon>Bacteria</taxon>
        <taxon>Pseudomonadati</taxon>
        <taxon>Bacteroidota</taxon>
        <taxon>Bacteroidia</taxon>
        <taxon>Bacteroidales</taxon>
        <taxon>Dysgonomonadaceae</taxon>
        <taxon>Dysgonomonas</taxon>
        <taxon>environmental samples</taxon>
    </lineage>
</organism>
<dbReference type="RefSeq" id="WP_296950206.1">
    <property type="nucleotide sequence ID" value="NZ_LT599021.1"/>
</dbReference>
<name>A0A212JWT3_9BACT</name>
<sequence>MRNKNQITVSGSNILSNEQIIVQKGIFMEFARSIIPDFKIDESNRENISDLFNYFLKLPGRLDPSKGLWLMGDIGTGKSSLMQVFSKYMIAKHDGFLIHDCSHVANQYSISGDLDKYTYNQTGYHGEPVWMCFDELGRESIPANHFGQKLNVMQHILSTRYSLWQTEKVKTFVTTNLDAIGVEGCYGDYIRDRCREMFNLISFTGESRR</sequence>
<dbReference type="Gene3D" id="3.40.50.300">
    <property type="entry name" value="P-loop containing nucleotide triphosphate hydrolases"/>
    <property type="match status" value="1"/>
</dbReference>
<dbReference type="EMBL" id="FLUL01000001">
    <property type="protein sequence ID" value="SBW03812.1"/>
    <property type="molecule type" value="Genomic_DNA"/>
</dbReference>
<reference evidence="1" key="1">
    <citation type="submission" date="2016-04" db="EMBL/GenBank/DDBJ databases">
        <authorList>
            <person name="Evans L.H."/>
            <person name="Alamgir A."/>
            <person name="Owens N."/>
            <person name="Weber N.D."/>
            <person name="Virtaneva K."/>
            <person name="Barbian K."/>
            <person name="Babar A."/>
            <person name="Rosenke K."/>
        </authorList>
    </citation>
    <scope>NUCLEOTIDE SEQUENCE</scope>
    <source>
        <strain evidence="1">86-2</strain>
    </source>
</reference>
<dbReference type="AlphaFoldDB" id="A0A212JWT3"/>
<proteinExistence type="predicted"/>